<accession>A0A1E5BGB0</accession>
<sequence length="665" mass="77442">MRTTDKHNVWELLVNDISYPIVATHFLNRVGNGIHEKAQSVVKARIAQNPEYVRCSACKCGLVYIAASQNGSAHFRHNLAWADPHHEPKECVFYSQQNEGFHLVDLLGENGQWHLKAKLTLSELLYQSPTVKSASIRVDPYLLSHDDDLNTFRKPDIFFIDILGNKWAIELTRWWMSPKLVQAREHFFREEGINLLWLFSPGCKQNNQTTFYLIMYGSNCKNGVRRRSSSDRPQSNAFIFDDEAIKASRLNNNLSIKVQYPVYTLIGNEISADYKESIVSLAELDTFPTKRLPYAIDTESNLSRVLSAKNNRAIERTKADRKSLYEKIKSVRRAYYQLLAYTGLTVNEQRKVERKMGCFERIPDTYKFKGRLAIMHAQSKFFCNSFEEKRIAAAKRKIKAQKLSRIRTQVIEAKLLLERKLKKQDLDYLKSLLDGLSKSLIDTPNKALESRVHQLRIELRASYQRLSTSPLADAEKMKDYESLLKDLQNDMAFYQIPTNRDELTLRLKRLKDTCAASGKSHLNEVLESEYNLSLARFRNHYLRTHFNFDYETAWTPEHNFHSDLEIIREFLQNSKVLSDEQRVVQKWLFRAVSMFVETIVTAQQRYISDLKGKDALYMQDYRNNRRLGPVKSVRTLEWIDNKKLANLTSVQVQTCHKLKQIVKIT</sequence>
<gene>
    <name evidence="1" type="ORF">A1QO_00710</name>
</gene>
<dbReference type="OrthoDB" id="5900014at2"/>
<name>A0A1E5BGB0_9VIBR</name>
<dbReference type="AlphaFoldDB" id="A0A1E5BGB0"/>
<reference evidence="1 2" key="1">
    <citation type="journal article" date="2012" name="Science">
        <title>Ecological populations of bacteria act as socially cohesive units of antibiotic production and resistance.</title>
        <authorList>
            <person name="Cordero O.X."/>
            <person name="Wildschutte H."/>
            <person name="Kirkup B."/>
            <person name="Proehl S."/>
            <person name="Ngo L."/>
            <person name="Hussain F."/>
            <person name="Le Roux F."/>
            <person name="Mincer T."/>
            <person name="Polz M.F."/>
        </authorList>
    </citation>
    <scope>NUCLEOTIDE SEQUENCE [LARGE SCALE GENOMIC DNA]</scope>
    <source>
        <strain evidence="1 2">ZF-129</strain>
    </source>
</reference>
<evidence type="ECO:0000313" key="1">
    <source>
        <dbReference type="EMBL" id="OEE35313.1"/>
    </source>
</evidence>
<organism evidence="1 2">
    <name type="scientific">Vibrio genomosp. F10 str. ZF-129</name>
    <dbReference type="NCBI Taxonomy" id="1187848"/>
    <lineage>
        <taxon>Bacteria</taxon>
        <taxon>Pseudomonadati</taxon>
        <taxon>Pseudomonadota</taxon>
        <taxon>Gammaproteobacteria</taxon>
        <taxon>Vibrionales</taxon>
        <taxon>Vibrionaceae</taxon>
        <taxon>Vibrio</taxon>
    </lineage>
</organism>
<comment type="caution">
    <text evidence="1">The sequence shown here is derived from an EMBL/GenBank/DDBJ whole genome shotgun (WGS) entry which is preliminary data.</text>
</comment>
<protein>
    <recommendedName>
        <fullName evidence="3">Competence protein</fullName>
    </recommendedName>
</protein>
<dbReference type="RefSeq" id="WP_017041669.1">
    <property type="nucleotide sequence ID" value="NZ_AJYQ02000078.1"/>
</dbReference>
<proteinExistence type="predicted"/>
<evidence type="ECO:0008006" key="3">
    <source>
        <dbReference type="Google" id="ProtNLM"/>
    </source>
</evidence>
<dbReference type="eggNOG" id="ENOG5030JU8">
    <property type="taxonomic scope" value="Bacteria"/>
</dbReference>
<dbReference type="Proteomes" id="UP000094741">
    <property type="component" value="Unassembled WGS sequence"/>
</dbReference>
<evidence type="ECO:0000313" key="2">
    <source>
        <dbReference type="Proteomes" id="UP000094741"/>
    </source>
</evidence>
<dbReference type="EMBL" id="AJYQ02000078">
    <property type="protein sequence ID" value="OEE35313.1"/>
    <property type="molecule type" value="Genomic_DNA"/>
</dbReference>